<dbReference type="AlphaFoldDB" id="A0A9N9EXX2"/>
<gene>
    <name evidence="2" type="ORF">FCALED_LOCUS13187</name>
</gene>
<organism evidence="2 3">
    <name type="scientific">Funneliformis caledonium</name>
    <dbReference type="NCBI Taxonomy" id="1117310"/>
    <lineage>
        <taxon>Eukaryota</taxon>
        <taxon>Fungi</taxon>
        <taxon>Fungi incertae sedis</taxon>
        <taxon>Mucoromycota</taxon>
        <taxon>Glomeromycotina</taxon>
        <taxon>Glomeromycetes</taxon>
        <taxon>Glomerales</taxon>
        <taxon>Glomeraceae</taxon>
        <taxon>Funneliformis</taxon>
    </lineage>
</organism>
<sequence length="175" mass="20216">NLSSKLEVAMSGGIIEIQELRIKHFINVKLQFSQSFLTELHNSLDDRTLYLTSSVPLRLLAMRFKSPFSLKKKEESQQWGKIEVYEIELKKEARSLVLNGDVEDGGLVELAQIWEPDKFEIKDIKPEELEGKKTRPPTDKKDRQSTEKRKKKSPEKSSGKKNVVKIRPKLKEILV</sequence>
<feature type="region of interest" description="Disordered" evidence="1">
    <location>
        <begin position="125"/>
        <end position="167"/>
    </location>
</feature>
<evidence type="ECO:0000313" key="2">
    <source>
        <dbReference type="EMBL" id="CAG8695340.1"/>
    </source>
</evidence>
<accession>A0A9N9EXX2</accession>
<proteinExistence type="predicted"/>
<evidence type="ECO:0000313" key="3">
    <source>
        <dbReference type="Proteomes" id="UP000789570"/>
    </source>
</evidence>
<dbReference type="Proteomes" id="UP000789570">
    <property type="component" value="Unassembled WGS sequence"/>
</dbReference>
<feature type="compositionally biased region" description="Basic and acidic residues" evidence="1">
    <location>
        <begin position="125"/>
        <end position="147"/>
    </location>
</feature>
<feature type="non-terminal residue" evidence="2">
    <location>
        <position position="175"/>
    </location>
</feature>
<protein>
    <submittedName>
        <fullName evidence="2">13546_t:CDS:1</fullName>
    </submittedName>
</protein>
<comment type="caution">
    <text evidence="2">The sequence shown here is derived from an EMBL/GenBank/DDBJ whole genome shotgun (WGS) entry which is preliminary data.</text>
</comment>
<keyword evidence="3" id="KW-1185">Reference proteome</keyword>
<name>A0A9N9EXX2_9GLOM</name>
<reference evidence="2" key="1">
    <citation type="submission" date="2021-06" db="EMBL/GenBank/DDBJ databases">
        <authorList>
            <person name="Kallberg Y."/>
            <person name="Tangrot J."/>
            <person name="Rosling A."/>
        </authorList>
    </citation>
    <scope>NUCLEOTIDE SEQUENCE</scope>
    <source>
        <strain evidence="2">UK204</strain>
    </source>
</reference>
<dbReference type="EMBL" id="CAJVPQ010007305">
    <property type="protein sequence ID" value="CAG8695340.1"/>
    <property type="molecule type" value="Genomic_DNA"/>
</dbReference>
<evidence type="ECO:0000256" key="1">
    <source>
        <dbReference type="SAM" id="MobiDB-lite"/>
    </source>
</evidence>